<name>A0ABS8DL93_9FIRM</name>
<evidence type="ECO:0000256" key="4">
    <source>
        <dbReference type="ARBA" id="ARBA00022777"/>
    </source>
</evidence>
<dbReference type="PANTHER" id="PTHR43085:SF1">
    <property type="entry name" value="PSEUDOURIDINE KINASE-RELATED"/>
    <property type="match status" value="1"/>
</dbReference>
<keyword evidence="8" id="KW-1185">Reference proteome</keyword>
<dbReference type="EMBL" id="JAJCIS010000015">
    <property type="protein sequence ID" value="MCB7388817.1"/>
    <property type="molecule type" value="Genomic_DNA"/>
</dbReference>
<evidence type="ECO:0000256" key="3">
    <source>
        <dbReference type="ARBA" id="ARBA00022741"/>
    </source>
</evidence>
<dbReference type="Pfam" id="PF00294">
    <property type="entry name" value="PfkB"/>
    <property type="match status" value="1"/>
</dbReference>
<keyword evidence="4 7" id="KW-0418">Kinase</keyword>
<sequence length="319" mass="35606">MNKNYDVIALGEMLIDFTLNGKSGQGNNLFEANPGGAPCNVLAILRKLGKKTAFIGKVGNDQFGRLLKETIEEAGIDSSCLLMDEEVHTTLAFVHTFPDGDREFSFYRNPGADMMLREEEVDEEVLKQARIFHFGTLSMTHDEVRSATMKAVKAAKDNGLIVSLDPNLRPPLWSSMELAKEQMLNAMQYCDILKISDNEIQFVTGVEDYDEGIRIIRERFQIPLVCLTLGKEGSRAYYKDMRVEVPGFVQENVVDTTGAGDTFCGSVLNYVLEHGLEELSEEDLKEMLTFANAAASLITTKKGAIRSMPEKEEIEKLIK</sequence>
<gene>
    <name evidence="7" type="ORF">LIZ65_16135</name>
</gene>
<accession>A0ABS8DL93</accession>
<evidence type="ECO:0000313" key="7">
    <source>
        <dbReference type="EMBL" id="MCB7388817.1"/>
    </source>
</evidence>
<evidence type="ECO:0000256" key="5">
    <source>
        <dbReference type="ARBA" id="ARBA00022840"/>
    </source>
</evidence>
<evidence type="ECO:0000256" key="1">
    <source>
        <dbReference type="ARBA" id="ARBA00010688"/>
    </source>
</evidence>
<dbReference type="RefSeq" id="WP_066738806.1">
    <property type="nucleotide sequence ID" value="NZ_JAJCIQ010000015.1"/>
</dbReference>
<dbReference type="CDD" id="cd01167">
    <property type="entry name" value="bac_FRK"/>
    <property type="match status" value="1"/>
</dbReference>
<organism evidence="7 8">
    <name type="scientific">Bariatricus massiliensis</name>
    <dbReference type="NCBI Taxonomy" id="1745713"/>
    <lineage>
        <taxon>Bacteria</taxon>
        <taxon>Bacillati</taxon>
        <taxon>Bacillota</taxon>
        <taxon>Clostridia</taxon>
        <taxon>Lachnospirales</taxon>
        <taxon>Lachnospiraceae</taxon>
        <taxon>Bariatricus</taxon>
    </lineage>
</organism>
<dbReference type="InterPro" id="IPR029056">
    <property type="entry name" value="Ribokinase-like"/>
</dbReference>
<feature type="domain" description="Carbohydrate kinase PfkB" evidence="6">
    <location>
        <begin position="6"/>
        <end position="310"/>
    </location>
</feature>
<proteinExistence type="inferred from homology"/>
<comment type="similarity">
    <text evidence="1">Belongs to the carbohydrate kinase PfkB family.</text>
</comment>
<evidence type="ECO:0000259" key="6">
    <source>
        <dbReference type="Pfam" id="PF00294"/>
    </source>
</evidence>
<evidence type="ECO:0000256" key="2">
    <source>
        <dbReference type="ARBA" id="ARBA00022679"/>
    </source>
</evidence>
<keyword evidence="3" id="KW-0547">Nucleotide-binding</keyword>
<comment type="caution">
    <text evidence="7">The sequence shown here is derived from an EMBL/GenBank/DDBJ whole genome shotgun (WGS) entry which is preliminary data.</text>
</comment>
<dbReference type="InterPro" id="IPR050306">
    <property type="entry name" value="PfkB_Carbo_kinase"/>
</dbReference>
<dbReference type="Proteomes" id="UP001299546">
    <property type="component" value="Unassembled WGS sequence"/>
</dbReference>
<keyword evidence="5" id="KW-0067">ATP-binding</keyword>
<protein>
    <submittedName>
        <fullName evidence="7">Carbohydrate kinase</fullName>
    </submittedName>
</protein>
<dbReference type="Gene3D" id="3.40.1190.20">
    <property type="match status" value="1"/>
</dbReference>
<reference evidence="7 8" key="1">
    <citation type="submission" date="2021-10" db="EMBL/GenBank/DDBJ databases">
        <title>Collection of gut derived symbiotic bacterial strains cultured from healthy donors.</title>
        <authorList>
            <person name="Lin H."/>
            <person name="Littmann E."/>
            <person name="Kohout C."/>
            <person name="Pamer E.G."/>
        </authorList>
    </citation>
    <scope>NUCLEOTIDE SEQUENCE [LARGE SCALE GENOMIC DNA]</scope>
    <source>
        <strain evidence="7 8">DFI.1.165</strain>
    </source>
</reference>
<dbReference type="GO" id="GO:0016301">
    <property type="term" value="F:kinase activity"/>
    <property type="evidence" value="ECO:0007669"/>
    <property type="project" value="UniProtKB-KW"/>
</dbReference>
<dbReference type="SUPFAM" id="SSF53613">
    <property type="entry name" value="Ribokinase-like"/>
    <property type="match status" value="1"/>
</dbReference>
<dbReference type="InterPro" id="IPR011611">
    <property type="entry name" value="PfkB_dom"/>
</dbReference>
<evidence type="ECO:0000313" key="8">
    <source>
        <dbReference type="Proteomes" id="UP001299546"/>
    </source>
</evidence>
<keyword evidence="2" id="KW-0808">Transferase</keyword>
<dbReference type="PANTHER" id="PTHR43085">
    <property type="entry name" value="HEXOKINASE FAMILY MEMBER"/>
    <property type="match status" value="1"/>
</dbReference>